<accession>A0A1R3FZE5</accession>
<protein>
    <submittedName>
        <fullName evidence="2">Uncharacterized protein</fullName>
    </submittedName>
</protein>
<feature type="compositionally biased region" description="Polar residues" evidence="1">
    <location>
        <begin position="179"/>
        <end position="219"/>
    </location>
</feature>
<reference evidence="3" key="1">
    <citation type="submission" date="2013-09" db="EMBL/GenBank/DDBJ databases">
        <title>Corchorus olitorius genome sequencing.</title>
        <authorList>
            <person name="Alam M."/>
            <person name="Haque M.S."/>
            <person name="Islam M.S."/>
            <person name="Emdad E.M."/>
            <person name="Islam M.M."/>
            <person name="Ahmed B."/>
            <person name="Halim A."/>
            <person name="Hossen Q.M.M."/>
            <person name="Hossain M.Z."/>
            <person name="Ahmed R."/>
            <person name="Khan M.M."/>
            <person name="Islam R."/>
            <person name="Rashid M.M."/>
            <person name="Khan S.A."/>
            <person name="Rahman M.S."/>
            <person name="Alam M."/>
            <person name="Yahiya A.S."/>
            <person name="Khan M.S."/>
            <person name="Azam M.S."/>
            <person name="Haque T."/>
            <person name="Lashkar M.Z.H."/>
            <person name="Akhand A.I."/>
            <person name="Morshed G."/>
            <person name="Roy S."/>
            <person name="Uddin K.S."/>
            <person name="Rabeya T."/>
            <person name="Hossain A.S."/>
            <person name="Chowdhury A."/>
            <person name="Snigdha A.R."/>
            <person name="Mortoza M.S."/>
            <person name="Matin S.A."/>
            <person name="Hoque S.M.E."/>
            <person name="Islam M.K."/>
            <person name="Roy D.K."/>
            <person name="Haider R."/>
            <person name="Moosa M.M."/>
            <person name="Elias S.M."/>
            <person name="Hasan A.M."/>
            <person name="Jahan S."/>
            <person name="Shafiuddin M."/>
            <person name="Mahmood N."/>
            <person name="Shommy N.S."/>
        </authorList>
    </citation>
    <scope>NUCLEOTIDE SEQUENCE [LARGE SCALE GENOMIC DNA]</scope>
    <source>
        <strain evidence="3">cv. O-4</strain>
    </source>
</reference>
<gene>
    <name evidence="2" type="ORF">COLO4_37772</name>
</gene>
<feature type="compositionally biased region" description="Basic and acidic residues" evidence="1">
    <location>
        <begin position="256"/>
        <end position="273"/>
    </location>
</feature>
<feature type="compositionally biased region" description="Basic and acidic residues" evidence="1">
    <location>
        <begin position="152"/>
        <end position="169"/>
    </location>
</feature>
<feature type="compositionally biased region" description="Polar residues" evidence="1">
    <location>
        <begin position="124"/>
        <end position="148"/>
    </location>
</feature>
<comment type="caution">
    <text evidence="2">The sequence shown here is derived from an EMBL/GenBank/DDBJ whole genome shotgun (WGS) entry which is preliminary data.</text>
</comment>
<feature type="compositionally biased region" description="Polar residues" evidence="1">
    <location>
        <begin position="227"/>
        <end position="255"/>
    </location>
</feature>
<dbReference type="Proteomes" id="UP000187203">
    <property type="component" value="Unassembled WGS sequence"/>
</dbReference>
<dbReference type="EMBL" id="AWUE01024272">
    <property type="protein sequence ID" value="OMO51208.1"/>
    <property type="molecule type" value="Genomic_DNA"/>
</dbReference>
<feature type="compositionally biased region" description="Pro residues" evidence="1">
    <location>
        <begin position="318"/>
        <end position="332"/>
    </location>
</feature>
<dbReference type="AlphaFoldDB" id="A0A1R3FZE5"/>
<organism evidence="2 3">
    <name type="scientific">Corchorus olitorius</name>
    <dbReference type="NCBI Taxonomy" id="93759"/>
    <lineage>
        <taxon>Eukaryota</taxon>
        <taxon>Viridiplantae</taxon>
        <taxon>Streptophyta</taxon>
        <taxon>Embryophyta</taxon>
        <taxon>Tracheophyta</taxon>
        <taxon>Spermatophyta</taxon>
        <taxon>Magnoliopsida</taxon>
        <taxon>eudicotyledons</taxon>
        <taxon>Gunneridae</taxon>
        <taxon>Pentapetalae</taxon>
        <taxon>rosids</taxon>
        <taxon>malvids</taxon>
        <taxon>Malvales</taxon>
        <taxon>Malvaceae</taxon>
        <taxon>Grewioideae</taxon>
        <taxon>Apeibeae</taxon>
        <taxon>Corchorus</taxon>
    </lineage>
</organism>
<feature type="compositionally biased region" description="Low complexity" evidence="1">
    <location>
        <begin position="281"/>
        <end position="297"/>
    </location>
</feature>
<feature type="region of interest" description="Disordered" evidence="1">
    <location>
        <begin position="1"/>
        <end position="344"/>
    </location>
</feature>
<feature type="compositionally biased region" description="Polar residues" evidence="1">
    <location>
        <begin position="40"/>
        <end position="59"/>
    </location>
</feature>
<feature type="compositionally biased region" description="Polar residues" evidence="1">
    <location>
        <begin position="76"/>
        <end position="110"/>
    </location>
</feature>
<sequence length="360" mass="39762">MSYSPPHGSPSMDDYQPVDEGRGGEDHPQKNGSRRHRRQNQQLQPSSIGVPSQGHIQKTNHLDKQSKHQQQQQHSGTPTNPGNYRQNTNNSISLQLKVSDSSLSGYQNSHQHVKPQQPPAVTQGFPSKPNSLPNPQSEQIVQIQSAPQKNLPKLESKKSSSNTQKEERVIPSSPKYPEKTTNLGNHQSTNNSSLQQPSVKINDSSLTKQPQLTVPSQGYQPKPYDASFNQSSSQHPNEQVASIQAPLQQNKSPSNTKKEKAPKGDEADKDPPEKFNPTLPQEEQFSQQANFQANQKSVSEETDQNLDQKESHSQRVPLPVPDGYPPDRPPTSPSKLEPPKVPPSKCCCDCCDCCSSCSIL</sequence>
<evidence type="ECO:0000256" key="1">
    <source>
        <dbReference type="SAM" id="MobiDB-lite"/>
    </source>
</evidence>
<evidence type="ECO:0000313" key="2">
    <source>
        <dbReference type="EMBL" id="OMO51208.1"/>
    </source>
</evidence>
<name>A0A1R3FZE5_9ROSI</name>
<keyword evidence="3" id="KW-1185">Reference proteome</keyword>
<evidence type="ECO:0000313" key="3">
    <source>
        <dbReference type="Proteomes" id="UP000187203"/>
    </source>
</evidence>
<proteinExistence type="predicted"/>
<feature type="compositionally biased region" description="Basic and acidic residues" evidence="1">
    <location>
        <begin position="19"/>
        <end position="29"/>
    </location>
</feature>